<keyword evidence="1" id="KW-1133">Transmembrane helix</keyword>
<keyword evidence="1" id="KW-0472">Membrane</keyword>
<feature type="transmembrane region" description="Helical" evidence="1">
    <location>
        <begin position="44"/>
        <end position="67"/>
    </location>
</feature>
<evidence type="ECO:0008006" key="4">
    <source>
        <dbReference type="Google" id="ProtNLM"/>
    </source>
</evidence>
<feature type="transmembrane region" description="Helical" evidence="1">
    <location>
        <begin position="12"/>
        <end position="32"/>
    </location>
</feature>
<keyword evidence="1" id="KW-0812">Transmembrane</keyword>
<dbReference type="RefSeq" id="WP_244348407.1">
    <property type="nucleotide sequence ID" value="NZ_JAFIRA010000001.1"/>
</dbReference>
<accession>A0ABT0C6U5</accession>
<dbReference type="EMBL" id="JAFIRA010000001">
    <property type="protein sequence ID" value="MCJ2541409.1"/>
    <property type="molecule type" value="Genomic_DNA"/>
</dbReference>
<gene>
    <name evidence="2" type="ORF">JX360_00570</name>
</gene>
<evidence type="ECO:0000313" key="2">
    <source>
        <dbReference type="EMBL" id="MCJ2541409.1"/>
    </source>
</evidence>
<evidence type="ECO:0000313" key="3">
    <source>
        <dbReference type="Proteomes" id="UP000830835"/>
    </source>
</evidence>
<evidence type="ECO:0000256" key="1">
    <source>
        <dbReference type="SAM" id="Phobius"/>
    </source>
</evidence>
<comment type="caution">
    <text evidence="2">The sequence shown here is derived from an EMBL/GenBank/DDBJ whole genome shotgun (WGS) entry which is preliminary data.</text>
</comment>
<reference evidence="2" key="1">
    <citation type="submission" date="2021-02" db="EMBL/GenBank/DDBJ databases">
        <title>The CRISPR/cas machinery reduction and long-range gene transfer in the hot spring cyanobacterium Synechococcus.</title>
        <authorList>
            <person name="Dvorak P."/>
            <person name="Jahodarova E."/>
            <person name="Hasler P."/>
            <person name="Poulickova A."/>
        </authorList>
    </citation>
    <scope>NUCLEOTIDE SEQUENCE</scope>
    <source>
        <strain evidence="2">Rupite</strain>
    </source>
</reference>
<organism evidence="2 3">
    <name type="scientific">Thermostichus vulcanus str. 'Rupite'</name>
    <dbReference type="NCBI Taxonomy" id="2813851"/>
    <lineage>
        <taxon>Bacteria</taxon>
        <taxon>Bacillati</taxon>
        <taxon>Cyanobacteriota</taxon>
        <taxon>Cyanophyceae</taxon>
        <taxon>Thermostichales</taxon>
        <taxon>Thermostichaceae</taxon>
        <taxon>Thermostichus</taxon>
    </lineage>
</organism>
<name>A0ABT0C6U5_THEVL</name>
<keyword evidence="3" id="KW-1185">Reference proteome</keyword>
<sequence length="123" mass="13843">MYNPEEVFRKDIQLALFTWGILELACFVIIPFTGAYEFAQVADWLWPSLVLGPVGAVVVAFCSKVVLAANNIPDPKKKKAQRQMAQVFSFFGFLGLALPLILAGWVFGREILTTDWQNKFTNE</sequence>
<protein>
    <recommendedName>
        <fullName evidence="4">MFS transporter</fullName>
    </recommendedName>
</protein>
<feature type="transmembrane region" description="Helical" evidence="1">
    <location>
        <begin position="87"/>
        <end position="107"/>
    </location>
</feature>
<dbReference type="Proteomes" id="UP000830835">
    <property type="component" value="Unassembled WGS sequence"/>
</dbReference>
<proteinExistence type="predicted"/>